<dbReference type="GO" id="GO:0016226">
    <property type="term" value="P:iron-sulfur cluster assembly"/>
    <property type="evidence" value="ECO:0007669"/>
    <property type="project" value="InterPro"/>
</dbReference>
<dbReference type="Gene3D" id="3.30.300.130">
    <property type="entry name" value="Fe-S cluster assembly (FSCA)"/>
    <property type="match status" value="1"/>
</dbReference>
<organism evidence="3 4">
    <name type="scientific">Stentor coeruleus</name>
    <dbReference type="NCBI Taxonomy" id="5963"/>
    <lineage>
        <taxon>Eukaryota</taxon>
        <taxon>Sar</taxon>
        <taxon>Alveolata</taxon>
        <taxon>Ciliophora</taxon>
        <taxon>Postciliodesmatophora</taxon>
        <taxon>Heterotrichea</taxon>
        <taxon>Heterotrichida</taxon>
        <taxon>Stentoridae</taxon>
        <taxon>Stentor</taxon>
    </lineage>
</organism>
<sequence>MIRFLCRHVQIKVTPNPLCKKFIPEKSVMNEGTCDFPSAVYANISPLAQDLFNIKGISRVFYSPEYVAVTKTEFSDWEQLTPFISQIIDKYFNENIPIFTEQRDDKSNYNIDDEVESVINEILEGRIRPYLQEDGGDMKFIEFNKETGIVMLELQGSCAGCPSAFTTLKDGIEKMLMFYIPEVKGVLERHIEDKKDKVLV</sequence>
<evidence type="ECO:0000313" key="3">
    <source>
        <dbReference type="EMBL" id="OMJ77719.1"/>
    </source>
</evidence>
<protein>
    <recommendedName>
        <fullName evidence="2">Scaffold protein Nfu/NifU N-terminal domain-containing protein</fullName>
    </recommendedName>
</protein>
<evidence type="ECO:0000313" key="4">
    <source>
        <dbReference type="Proteomes" id="UP000187209"/>
    </source>
</evidence>
<dbReference type="SUPFAM" id="SSF110836">
    <property type="entry name" value="Hypothetical protein SAV1430"/>
    <property type="match status" value="1"/>
</dbReference>
<dbReference type="InterPro" id="IPR036498">
    <property type="entry name" value="Nfu/NifU_N_sf"/>
</dbReference>
<dbReference type="SUPFAM" id="SSF117916">
    <property type="entry name" value="Fe-S cluster assembly (FSCA) domain-like"/>
    <property type="match status" value="1"/>
</dbReference>
<evidence type="ECO:0000256" key="1">
    <source>
        <dbReference type="ARBA" id="ARBA00006420"/>
    </source>
</evidence>
<dbReference type="PANTHER" id="PTHR11178">
    <property type="entry name" value="IRON-SULFUR CLUSTER SCAFFOLD PROTEIN NFU-RELATED"/>
    <property type="match status" value="1"/>
</dbReference>
<dbReference type="InterPro" id="IPR035433">
    <property type="entry name" value="NFU1-like"/>
</dbReference>
<dbReference type="SMART" id="SM00932">
    <property type="entry name" value="Nfu_N"/>
    <property type="match status" value="1"/>
</dbReference>
<dbReference type="PANTHER" id="PTHR11178:SF1">
    <property type="entry name" value="NFU1 IRON-SULFUR CLUSTER SCAFFOLD HOMOLOG, MITOCHONDRIAL"/>
    <property type="match status" value="1"/>
</dbReference>
<dbReference type="Pfam" id="PF01106">
    <property type="entry name" value="NifU"/>
    <property type="match status" value="1"/>
</dbReference>
<dbReference type="EMBL" id="MPUH01000560">
    <property type="protein sequence ID" value="OMJ77719.1"/>
    <property type="molecule type" value="Genomic_DNA"/>
</dbReference>
<dbReference type="GO" id="GO:0005506">
    <property type="term" value="F:iron ion binding"/>
    <property type="evidence" value="ECO:0007669"/>
    <property type="project" value="InterPro"/>
</dbReference>
<comment type="caution">
    <text evidence="3">The sequence shown here is derived from an EMBL/GenBank/DDBJ whole genome shotgun (WGS) entry which is preliminary data.</text>
</comment>
<dbReference type="InterPro" id="IPR034904">
    <property type="entry name" value="FSCA_dom_sf"/>
</dbReference>
<comment type="similarity">
    <text evidence="1">Belongs to the NifU family.</text>
</comment>
<gene>
    <name evidence="3" type="ORF">SteCoe_22622</name>
</gene>
<evidence type="ECO:0000259" key="2">
    <source>
        <dbReference type="SMART" id="SM00932"/>
    </source>
</evidence>
<dbReference type="GO" id="GO:0005739">
    <property type="term" value="C:mitochondrion"/>
    <property type="evidence" value="ECO:0007669"/>
    <property type="project" value="TreeGrafter"/>
</dbReference>
<dbReference type="InterPro" id="IPR001075">
    <property type="entry name" value="NIF_FeS_clus_asmbl_NifU_C"/>
</dbReference>
<dbReference type="GO" id="GO:0051536">
    <property type="term" value="F:iron-sulfur cluster binding"/>
    <property type="evidence" value="ECO:0007669"/>
    <property type="project" value="InterPro"/>
</dbReference>
<dbReference type="Pfam" id="PF08712">
    <property type="entry name" value="Nfu_N"/>
    <property type="match status" value="1"/>
</dbReference>
<dbReference type="InterPro" id="IPR014824">
    <property type="entry name" value="Nfu/NifU_N"/>
</dbReference>
<keyword evidence="4" id="KW-1185">Reference proteome</keyword>
<reference evidence="3 4" key="1">
    <citation type="submission" date="2016-11" db="EMBL/GenBank/DDBJ databases">
        <title>The macronuclear genome of Stentor coeruleus: a giant cell with tiny introns.</title>
        <authorList>
            <person name="Slabodnick M."/>
            <person name="Ruby J.G."/>
            <person name="Reiff S.B."/>
            <person name="Swart E.C."/>
            <person name="Gosai S."/>
            <person name="Prabakaran S."/>
            <person name="Witkowska E."/>
            <person name="Larue G.E."/>
            <person name="Fisher S."/>
            <person name="Freeman R.M."/>
            <person name="Gunawardena J."/>
            <person name="Chu W."/>
            <person name="Stover N.A."/>
            <person name="Gregory B.D."/>
            <person name="Nowacki M."/>
            <person name="Derisi J."/>
            <person name="Roy S.W."/>
            <person name="Marshall W.F."/>
            <person name="Sood P."/>
        </authorList>
    </citation>
    <scope>NUCLEOTIDE SEQUENCE [LARGE SCALE GENOMIC DNA]</scope>
    <source>
        <strain evidence="3">WM001</strain>
    </source>
</reference>
<dbReference type="Gene3D" id="3.30.1370.70">
    <property type="entry name" value="Scaffold protein Nfu/NifU, N-terminal domain"/>
    <property type="match status" value="1"/>
</dbReference>
<name>A0A1R2BLL3_9CILI</name>
<dbReference type="AlphaFoldDB" id="A0A1R2BLL3"/>
<dbReference type="PIRSF" id="PIRSF036773">
    <property type="entry name" value="HIRIP5"/>
    <property type="match status" value="1"/>
</dbReference>
<dbReference type="Proteomes" id="UP000187209">
    <property type="component" value="Unassembled WGS sequence"/>
</dbReference>
<proteinExistence type="inferred from homology"/>
<feature type="domain" description="Scaffold protein Nfu/NifU N-terminal" evidence="2">
    <location>
        <begin position="9"/>
        <end position="95"/>
    </location>
</feature>
<accession>A0A1R2BLL3</accession>
<dbReference type="OrthoDB" id="565552at2759"/>